<dbReference type="Pfam" id="PF01145">
    <property type="entry name" value="Band_7"/>
    <property type="match status" value="1"/>
</dbReference>
<accession>A0A1G2G005</accession>
<name>A0A1G2G005_9BACT</name>
<sequence>MFRVFLAIVLSVLALMLPSGIGGGVSRRIEFGGFGRRIVQGVLIFFAFLVLLSTSFTTIGSNDVGHLSRIYLGRQLPPGRVIALAGENGPQAEILGPGFHFRFLLNVLYSVTTEEVVEIKAGKLGRLVARDGQPLKAGQMFAEVFGDGQIDSMLDVTYFLTNGGQKGPQIFVLTPGKWRINRFQWDFVEDDDTSIEKGFVGVVKSNVRSSVNFGDMNVEKPEFCSPTKETDLSGGKLSVPLVPVGCIGVWDKTLLPGRYYLNNDAYSIIKMDTRVQSWEFKGGFKRRTVALNVDQEGKITQIQSETDEPVNDEYADRAVFLKMEGWDIPQELRVLVQITPDNAPIVVASVGGEKEVEHRIIVPAVRAIIRDVTGGGFIDVEEFDKKGELVKIKRLPQVLDLLVNRQVLERKALDTLKPEGQKAGVDIKEVRFGDPAVPPELLVARLREQLAQQLSASYQQEKLAQDDRVKTENARATADQQGGLVQAQIEYLRQQELKKAAQLAGEGEKLKLTEIAIGQKAQVAVLGEERVVALRKYELLIERIFNAIEKHPELLTAALTNVGKLVPQTVIQTSGTGSLDGPAAILGSFLGGQGSKEVEK</sequence>
<feature type="transmembrane region" description="Helical" evidence="1">
    <location>
        <begin position="38"/>
        <end position="59"/>
    </location>
</feature>
<dbReference type="Proteomes" id="UP000177480">
    <property type="component" value="Unassembled WGS sequence"/>
</dbReference>
<proteinExistence type="predicted"/>
<organism evidence="3 4">
    <name type="scientific">Candidatus Ryanbacteria bacterium RIFCSPHIGHO2_01_FULL_45_22</name>
    <dbReference type="NCBI Taxonomy" id="1802114"/>
    <lineage>
        <taxon>Bacteria</taxon>
        <taxon>Candidatus Ryaniibacteriota</taxon>
    </lineage>
</organism>
<evidence type="ECO:0000256" key="1">
    <source>
        <dbReference type="SAM" id="Phobius"/>
    </source>
</evidence>
<evidence type="ECO:0000313" key="4">
    <source>
        <dbReference type="Proteomes" id="UP000177480"/>
    </source>
</evidence>
<dbReference type="STRING" id="1802114.A2719_00575"/>
<keyword evidence="1" id="KW-0472">Membrane</keyword>
<protein>
    <recommendedName>
        <fullName evidence="2">Band 7 domain-containing protein</fullName>
    </recommendedName>
</protein>
<keyword evidence="1" id="KW-1133">Transmembrane helix</keyword>
<evidence type="ECO:0000313" key="3">
    <source>
        <dbReference type="EMBL" id="OGZ43180.1"/>
    </source>
</evidence>
<feature type="domain" description="Band 7" evidence="2">
    <location>
        <begin position="252"/>
        <end position="460"/>
    </location>
</feature>
<comment type="caution">
    <text evidence="3">The sequence shown here is derived from an EMBL/GenBank/DDBJ whole genome shotgun (WGS) entry which is preliminary data.</text>
</comment>
<gene>
    <name evidence="3" type="ORF">A2719_00575</name>
</gene>
<evidence type="ECO:0000259" key="2">
    <source>
        <dbReference type="Pfam" id="PF01145"/>
    </source>
</evidence>
<dbReference type="EMBL" id="MHNK01000019">
    <property type="protein sequence ID" value="OGZ43180.1"/>
    <property type="molecule type" value="Genomic_DNA"/>
</dbReference>
<keyword evidence="1" id="KW-0812">Transmembrane</keyword>
<dbReference type="InterPro" id="IPR001107">
    <property type="entry name" value="Band_7"/>
</dbReference>
<reference evidence="3 4" key="1">
    <citation type="journal article" date="2016" name="Nat. Commun.">
        <title>Thousands of microbial genomes shed light on interconnected biogeochemical processes in an aquifer system.</title>
        <authorList>
            <person name="Anantharaman K."/>
            <person name="Brown C.T."/>
            <person name="Hug L.A."/>
            <person name="Sharon I."/>
            <person name="Castelle C.J."/>
            <person name="Probst A.J."/>
            <person name="Thomas B.C."/>
            <person name="Singh A."/>
            <person name="Wilkins M.J."/>
            <person name="Karaoz U."/>
            <person name="Brodie E.L."/>
            <person name="Williams K.H."/>
            <person name="Hubbard S.S."/>
            <person name="Banfield J.F."/>
        </authorList>
    </citation>
    <scope>NUCLEOTIDE SEQUENCE [LARGE SCALE GENOMIC DNA]</scope>
</reference>
<dbReference type="AlphaFoldDB" id="A0A1G2G005"/>